<organism evidence="1 2">
    <name type="scientific">Giardia intestinalis (strain ATCC 50581 / GS clone H7)</name>
    <name type="common">Giardia lamblia</name>
    <dbReference type="NCBI Taxonomy" id="598745"/>
    <lineage>
        <taxon>Eukaryota</taxon>
        <taxon>Metamonada</taxon>
        <taxon>Diplomonadida</taxon>
        <taxon>Hexamitidae</taxon>
        <taxon>Giardiinae</taxon>
        <taxon>Giardia</taxon>
    </lineage>
</organism>
<protein>
    <submittedName>
        <fullName evidence="1">Uncharacterized protein</fullName>
    </submittedName>
</protein>
<dbReference type="Proteomes" id="UP000002488">
    <property type="component" value="Unassembled WGS sequence"/>
</dbReference>
<dbReference type="OrthoDB" id="10295744at2759"/>
<comment type="caution">
    <text evidence="1">The sequence shown here is derived from an EMBL/GenBank/DDBJ whole genome shotgun (WGS) entry which is preliminary data.</text>
</comment>
<proteinExistence type="predicted"/>
<evidence type="ECO:0000313" key="2">
    <source>
        <dbReference type="Proteomes" id="UP000002488"/>
    </source>
</evidence>
<gene>
    <name evidence="1" type="ORF">GL50581_1969</name>
</gene>
<evidence type="ECO:0000313" key="1">
    <source>
        <dbReference type="EMBL" id="EET00769.1"/>
    </source>
</evidence>
<name>C6LT74_GIAIB</name>
<accession>C6LT74</accession>
<dbReference type="VEuPathDB" id="GiardiaDB:GL50581_1969"/>
<dbReference type="EMBL" id="ACGJ01002248">
    <property type="protein sequence ID" value="EET00769.1"/>
    <property type="molecule type" value="Genomic_DNA"/>
</dbReference>
<reference evidence="1 2" key="1">
    <citation type="journal article" date="2009" name="PLoS Pathog.">
        <title>Draft genome sequencing of giardia intestinalis assemblage B isolate GS: is human giardiasis caused by two different species?</title>
        <authorList>
            <person name="Franzen O."/>
            <person name="Jerlstrom-Hultqvist J."/>
            <person name="Castro E."/>
            <person name="Sherwood E."/>
            <person name="Ankarklev J."/>
            <person name="Reiner D.S."/>
            <person name="Palm D."/>
            <person name="Andersson J.O."/>
            <person name="Andersson B."/>
            <person name="Svard S.G."/>
        </authorList>
    </citation>
    <scope>NUCLEOTIDE SEQUENCE [LARGE SCALE GENOMIC DNA]</scope>
    <source>
        <strain evidence="2">ATCC 50581 / GS clone H7</strain>
    </source>
</reference>
<sequence length="1651" mass="182252">MLSLSFDSWATRETQVNPFCPFSLQEGQTDNTQIASLSRSLMPERGLTSNPLPSLFTPTNASFSMVGLPFVVASAGVAAYIVCGSDKDTFMLYNIQTGELELEMSPEVDGPLLGGVAYAMKKKDVARVVFMAAHSATTLCCYYYKDKALDQQKITASMLGLKNIVIVKCLPMTDASAESLDTSKGSSKSQQQFSLLVADALGSVVRLTISTKAEAFKTTVVHEADAGSSLLQLHTVAVPLAIGALDLYKSSSQDFSVLIFVVLKDKVIIKACGTVPQLVLSMGMLGEQFLPDGLLSSAITAVETGSIGGFQTAYNLRILFASETEMSVVSLVPVSSKYQIAPNEVSFKLDHKKKHSLLGLRSVCFLASDIAVFFCSKAWYAAFLITPIDALSHGAAISHLQQIDSHGFSGELSILDIDTPFFTTDPVYGPRLLCKSAAPAASEPAKILTPKTFDSLCAEHATAHSQHLALPLLYNHAYRTFGLGLLRSDILSNSLSVSFNPLELSACLYIHENNHRSTSWTKHLAGSLQAAYLSEDGLLAVDKLLNIMVKFFEAPFQSDAHGYLVSVHLLAIAASLNALPKLLKLSLNIFSSSSISEAPSYFLAALLFLALNFQLILSVEDLSALLDNLKNQLTSSNSSHQFICPLIQEDNFILRKALGADKVLESIQSICLLNSCNRQRYDDLCAIATDYKLEAALFFLHILRTFDASKGGGDGKLPQPDSWPDFFSEIRKQGNLSSREGLSAYQRFLRVMLTDLADATAPIHVENICFPAAADLHLHLPIYLDNQAVVIDATRASSLSSSLYKMLHNKVFTGNPNDLVLEWISLDCQNFCLIALSSVASKAASIAHKPGSSSSNHLLEFNRVLVTLQNLVFDTSFIENLKNVDSVDNPQIFKRSVTTGRLNFESLLLLSHVLFDVSMLVLDTMRYTSPGTPVQNPTLEKYGILPEIDKIAACKMLSRLPECCWIYLLLVRAMESPEQLETCLTTDMTESVFTRAFSCQSARELYADVALLVHFPVFFVIKYLSVRSRRFSSIYSFLYYVPWYSPLDLAKIYSCLTELITRHGELASPLLKSSSVVAQPFASTASLLITPQYNRPPLHSTLLSMLQDEPSTAADTFAASALALFFVTPRGLNLSLFSGLQQVLPVDSDAPIDDLVFTLIHTADAIFTNIIPTLNGLAIDPVQESCRFAKLLAGIDYKNVHEFRNNPLGFSATMLWIFRHSPYDLLKVYFQKHFPASQALPDTPVENKILKEAYISAGTHFLFSVLFPDDLLVDRDDSSQLNGQIRRSCSRVLGTDITGPEILLFGLDDGGHPLQDWVRFTEKKSSLTQEQRGIVFSVSQFLIMNCTENPLVKRDQREALTWVSYILPLMDESIAKRLVSDVIGKSPLDGEVQFLLSLQLAQFCDSGSISIHFYQRFISLLENHTTKKTELESFITKTLSLYLSQLTGTNSAVVKELFKALSTVQDERSYLEYALKTIATLRETIYTDAADTLALHLMQLGNTPRTLQLVKLLSRQLNSDLITQDAILSAGIADQSHSLTMRITMLKQGATIGTLKCFMCQQPVYKEPVYPKSIVTSIEAGKNVQLERQITPLEAKTTHIFSCGHVFHHACLNETEEALQRRTDVLNRYLLGEVTNCEYQAHYKIECPVCK</sequence>
<dbReference type="OMA" id="LPECCWI"/>